<evidence type="ECO:0000313" key="1">
    <source>
        <dbReference type="EMBL" id="OGD69771.1"/>
    </source>
</evidence>
<gene>
    <name evidence="1" type="ORF">A3D09_04450</name>
</gene>
<dbReference type="AlphaFoldDB" id="A0A1F5EQW0"/>
<proteinExistence type="predicted"/>
<dbReference type="Proteomes" id="UP000177390">
    <property type="component" value="Unassembled WGS sequence"/>
</dbReference>
<dbReference type="EMBL" id="MFAH01000074">
    <property type="protein sequence ID" value="OGD69771.1"/>
    <property type="molecule type" value="Genomic_DNA"/>
</dbReference>
<organism evidence="1 2">
    <name type="scientific">Candidatus Collierbacteria bacterium RIFCSPHIGHO2_02_FULL_49_10</name>
    <dbReference type="NCBI Taxonomy" id="1817723"/>
    <lineage>
        <taxon>Bacteria</taxon>
        <taxon>Candidatus Collieribacteriota</taxon>
    </lineage>
</organism>
<accession>A0A1F5EQW0</accession>
<evidence type="ECO:0000313" key="2">
    <source>
        <dbReference type="Proteomes" id="UP000177390"/>
    </source>
</evidence>
<sequence length="246" mass="27777">MPKRPEDDVAPKEKKGKIKTPVVSVHLSFLKENALRYKNLTAEGQSEIERYFKEAFNRLPEEEQRAISLELQALDLEMGLVSNQNEGIAIVRQIEIVNRIREVMERGGVIASAKEGGLGRTRDRLGEDGGKAFAYLSEYETFARSVKDKSEDIRENAEYLLALVSGIKQELSRLDLVNVALSRSQGELRAERKARSPLDTSVSQFGRQLDHTIELEGLIGFSTLNNLIKEFHSAKRYLEDSVLRSD</sequence>
<comment type="caution">
    <text evidence="1">The sequence shown here is derived from an EMBL/GenBank/DDBJ whole genome shotgun (WGS) entry which is preliminary data.</text>
</comment>
<name>A0A1F5EQW0_9BACT</name>
<reference evidence="1 2" key="1">
    <citation type="journal article" date="2016" name="Nat. Commun.">
        <title>Thousands of microbial genomes shed light on interconnected biogeochemical processes in an aquifer system.</title>
        <authorList>
            <person name="Anantharaman K."/>
            <person name="Brown C.T."/>
            <person name="Hug L.A."/>
            <person name="Sharon I."/>
            <person name="Castelle C.J."/>
            <person name="Probst A.J."/>
            <person name="Thomas B.C."/>
            <person name="Singh A."/>
            <person name="Wilkins M.J."/>
            <person name="Karaoz U."/>
            <person name="Brodie E.L."/>
            <person name="Williams K.H."/>
            <person name="Hubbard S.S."/>
            <person name="Banfield J.F."/>
        </authorList>
    </citation>
    <scope>NUCLEOTIDE SEQUENCE [LARGE SCALE GENOMIC DNA]</scope>
</reference>
<protein>
    <submittedName>
        <fullName evidence="1">Uncharacterized protein</fullName>
    </submittedName>
</protein>